<feature type="compositionally biased region" description="Polar residues" evidence="1">
    <location>
        <begin position="71"/>
        <end position="81"/>
    </location>
</feature>
<evidence type="ECO:0000313" key="3">
    <source>
        <dbReference type="EMBL" id="QEA16937.1"/>
    </source>
</evidence>
<sequence length="131" mass="13294">MRIILAIAAVAALGACSKPAEEAAAPATTAAAAEAAPAAAAIIQAGEYTFVDKDKKQGTLSIAADNTYSVTWPDGTTQKGTASEKDGKGCYDPEGDKDATLCWKNDPPAADGTWTATSDDGQVVTVTRVST</sequence>
<dbReference type="OrthoDB" id="7450772at2"/>
<dbReference type="KEGG" id="ngf:FRF71_12815"/>
<evidence type="ECO:0000256" key="2">
    <source>
        <dbReference type="SAM" id="SignalP"/>
    </source>
</evidence>
<feature type="compositionally biased region" description="Basic and acidic residues" evidence="1">
    <location>
        <begin position="82"/>
        <end position="91"/>
    </location>
</feature>
<evidence type="ECO:0008006" key="5">
    <source>
        <dbReference type="Google" id="ProtNLM"/>
    </source>
</evidence>
<feature type="signal peptide" evidence="2">
    <location>
        <begin position="1"/>
        <end position="20"/>
    </location>
</feature>
<dbReference type="Proteomes" id="UP000321172">
    <property type="component" value="Chromosome"/>
</dbReference>
<dbReference type="RefSeq" id="WP_147091016.1">
    <property type="nucleotide sequence ID" value="NZ_BAABJD010000002.1"/>
</dbReference>
<evidence type="ECO:0000313" key="4">
    <source>
        <dbReference type="Proteomes" id="UP000321172"/>
    </source>
</evidence>
<evidence type="ECO:0000256" key="1">
    <source>
        <dbReference type="SAM" id="MobiDB-lite"/>
    </source>
</evidence>
<dbReference type="PROSITE" id="PS51257">
    <property type="entry name" value="PROKAR_LIPOPROTEIN"/>
    <property type="match status" value="1"/>
</dbReference>
<keyword evidence="4" id="KW-1185">Reference proteome</keyword>
<gene>
    <name evidence="3" type="ORF">FRF71_12815</name>
</gene>
<feature type="chain" id="PRO_5023121551" description="Lipoprotein" evidence="2">
    <location>
        <begin position="21"/>
        <end position="131"/>
    </location>
</feature>
<accession>A0A5B8S8H1</accession>
<dbReference type="EMBL" id="CP042345">
    <property type="protein sequence ID" value="QEA16937.1"/>
    <property type="molecule type" value="Genomic_DNA"/>
</dbReference>
<keyword evidence="2" id="KW-0732">Signal</keyword>
<dbReference type="AlphaFoldDB" id="A0A5B8S8H1"/>
<protein>
    <recommendedName>
        <fullName evidence="5">Lipoprotein</fullName>
    </recommendedName>
</protein>
<proteinExistence type="predicted"/>
<reference evidence="3 4" key="1">
    <citation type="journal article" date="2013" name="J. Microbiol. Biotechnol.">
        <title>Novosphingobium ginsenosidimutans sp. nov., with the ability to convert ginsenoside.</title>
        <authorList>
            <person name="Kim J.K."/>
            <person name="He D."/>
            <person name="Liu Q.M."/>
            <person name="Park H.Y."/>
            <person name="Jung M.S."/>
            <person name="Yoon M.H."/>
            <person name="Kim S.C."/>
            <person name="Im W.T."/>
        </authorList>
    </citation>
    <scope>NUCLEOTIDE SEQUENCE [LARGE SCALE GENOMIC DNA]</scope>
    <source>
        <strain evidence="3 4">FW-6</strain>
    </source>
</reference>
<organism evidence="3 4">
    <name type="scientific">Novosphingobium ginsenosidimutans</name>
    <dbReference type="NCBI Taxonomy" id="1176536"/>
    <lineage>
        <taxon>Bacteria</taxon>
        <taxon>Pseudomonadati</taxon>
        <taxon>Pseudomonadota</taxon>
        <taxon>Alphaproteobacteria</taxon>
        <taxon>Sphingomonadales</taxon>
        <taxon>Sphingomonadaceae</taxon>
        <taxon>Novosphingobium</taxon>
    </lineage>
</organism>
<name>A0A5B8S8H1_9SPHN</name>
<feature type="region of interest" description="Disordered" evidence="1">
    <location>
        <begin position="71"/>
        <end position="91"/>
    </location>
</feature>